<dbReference type="InterPro" id="IPR036249">
    <property type="entry name" value="Thioredoxin-like_sf"/>
</dbReference>
<protein>
    <submittedName>
        <fullName evidence="6">Thioredoxin-like</fullName>
    </submittedName>
</protein>
<dbReference type="GO" id="GO:0017004">
    <property type="term" value="P:cytochrome complex assembly"/>
    <property type="evidence" value="ECO:0007669"/>
    <property type="project" value="UniProtKB-KW"/>
</dbReference>
<dbReference type="PANTHER" id="PTHR42852">
    <property type="entry name" value="THIOL:DISULFIDE INTERCHANGE PROTEIN DSBE"/>
    <property type="match status" value="1"/>
</dbReference>
<dbReference type="Pfam" id="PF13905">
    <property type="entry name" value="Thioredoxin_8"/>
    <property type="match status" value="1"/>
</dbReference>
<evidence type="ECO:0000256" key="2">
    <source>
        <dbReference type="ARBA" id="ARBA00022748"/>
    </source>
</evidence>
<comment type="subcellular location">
    <subcellularLocation>
        <location evidence="1">Cell envelope</location>
    </subcellularLocation>
</comment>
<keyword evidence="3" id="KW-1015">Disulfide bond</keyword>
<keyword evidence="4" id="KW-0676">Redox-active center</keyword>
<evidence type="ECO:0000313" key="6">
    <source>
        <dbReference type="EMBL" id="SEQ77102.1"/>
    </source>
</evidence>
<reference evidence="7" key="1">
    <citation type="submission" date="2016-10" db="EMBL/GenBank/DDBJ databases">
        <authorList>
            <person name="Varghese N."/>
            <person name="Submissions S."/>
        </authorList>
    </citation>
    <scope>NUCLEOTIDE SEQUENCE [LARGE SCALE GENOMIC DNA]</scope>
    <source>
        <strain evidence="7">DSM 24740</strain>
    </source>
</reference>
<evidence type="ECO:0000313" key="7">
    <source>
        <dbReference type="Proteomes" id="UP000199021"/>
    </source>
</evidence>
<evidence type="ECO:0000256" key="4">
    <source>
        <dbReference type="ARBA" id="ARBA00023284"/>
    </source>
</evidence>
<dbReference type="Proteomes" id="UP000199021">
    <property type="component" value="Unassembled WGS sequence"/>
</dbReference>
<sequence>MPEYSYRDELQSSTIHLQLEDFDASVDPLGITLFWYPWHTQDQKSINLTADRSGRFTFETTANVVTNYSLILGSKIYDLVLPPGEDLTIRLVRKDDGTFVFKSPENPLTEQIGEMISIVAPLDWEAINEKLGGSTDPDTILAVNQQIATQRLARLDSLRKANTYDNPLVYVYGEEFIKNKVRYDFNVQALQKGMSSGQEELSRLLIPTAGTVVTEKPVYNYEEINDLSYQAMALTHECYLQTKSMKGQARKDRYYELYRKAIDSVYSGFGRDVLYARFYDQQMMVEPTATGLIEDLENFLRQTPYPALRVPLREKLSVLKGEKSAHNQYVQQIEELSNEEDNPIPAILEKHKGKVVLIDFWGTWCPPCVSELKNYYPAFAKKYDADQVALVFLAVKSPENIWRKQISELTFSAEHHQLNEAQRATLSNLFGISGFPHHTLFDQSGKLVMAKVGGPGNGLEAQVDKLLD</sequence>
<dbReference type="InterPro" id="IPR012336">
    <property type="entry name" value="Thioredoxin-like_fold"/>
</dbReference>
<dbReference type="STRING" id="478744.SAMN05444359_115107"/>
<dbReference type="PROSITE" id="PS00194">
    <property type="entry name" value="THIOREDOXIN_1"/>
    <property type="match status" value="1"/>
</dbReference>
<feature type="domain" description="Thioredoxin" evidence="5">
    <location>
        <begin position="304"/>
        <end position="468"/>
    </location>
</feature>
<name>A0A1H9IRH1_9BACT</name>
<dbReference type="AlphaFoldDB" id="A0A1H9IRH1"/>
<keyword evidence="7" id="KW-1185">Reference proteome</keyword>
<dbReference type="InterPro" id="IPR017937">
    <property type="entry name" value="Thioredoxin_CS"/>
</dbReference>
<dbReference type="InterPro" id="IPR013766">
    <property type="entry name" value="Thioredoxin_domain"/>
</dbReference>
<proteinExistence type="predicted"/>
<dbReference type="PROSITE" id="PS51352">
    <property type="entry name" value="THIOREDOXIN_2"/>
    <property type="match status" value="1"/>
</dbReference>
<evidence type="ECO:0000259" key="5">
    <source>
        <dbReference type="PROSITE" id="PS51352"/>
    </source>
</evidence>
<evidence type="ECO:0000256" key="3">
    <source>
        <dbReference type="ARBA" id="ARBA00023157"/>
    </source>
</evidence>
<dbReference type="CDD" id="cd02966">
    <property type="entry name" value="TlpA_like_family"/>
    <property type="match status" value="1"/>
</dbReference>
<gene>
    <name evidence="6" type="ORF">SAMN05444359_115107</name>
</gene>
<dbReference type="Gene3D" id="3.40.30.10">
    <property type="entry name" value="Glutaredoxin"/>
    <property type="match status" value="1"/>
</dbReference>
<dbReference type="GO" id="GO:0030313">
    <property type="term" value="C:cell envelope"/>
    <property type="evidence" value="ECO:0007669"/>
    <property type="project" value="UniProtKB-SubCell"/>
</dbReference>
<dbReference type="InParanoid" id="A0A1H9IRH1"/>
<dbReference type="SUPFAM" id="SSF52833">
    <property type="entry name" value="Thioredoxin-like"/>
    <property type="match status" value="1"/>
</dbReference>
<evidence type="ECO:0000256" key="1">
    <source>
        <dbReference type="ARBA" id="ARBA00004196"/>
    </source>
</evidence>
<dbReference type="PANTHER" id="PTHR42852:SF6">
    <property type="entry name" value="THIOL:DISULFIDE INTERCHANGE PROTEIN DSBE"/>
    <property type="match status" value="1"/>
</dbReference>
<organism evidence="6 7">
    <name type="scientific">Neolewinella agarilytica</name>
    <dbReference type="NCBI Taxonomy" id="478744"/>
    <lineage>
        <taxon>Bacteria</taxon>
        <taxon>Pseudomonadati</taxon>
        <taxon>Bacteroidota</taxon>
        <taxon>Saprospiria</taxon>
        <taxon>Saprospirales</taxon>
        <taxon>Lewinellaceae</taxon>
        <taxon>Neolewinella</taxon>
    </lineage>
</organism>
<keyword evidence="2" id="KW-0201">Cytochrome c-type biogenesis</keyword>
<dbReference type="InterPro" id="IPR050553">
    <property type="entry name" value="Thioredoxin_ResA/DsbE_sf"/>
</dbReference>
<dbReference type="EMBL" id="FOFB01000015">
    <property type="protein sequence ID" value="SEQ77102.1"/>
    <property type="molecule type" value="Genomic_DNA"/>
</dbReference>
<accession>A0A1H9IRH1</accession>